<evidence type="ECO:0000259" key="1">
    <source>
        <dbReference type="Pfam" id="PF00501"/>
    </source>
</evidence>
<name>A0A915DW46_9BILA</name>
<dbReference type="WBParaSite" id="jg23383">
    <property type="protein sequence ID" value="jg23383"/>
    <property type="gene ID" value="jg23383"/>
</dbReference>
<dbReference type="SUPFAM" id="SSF56801">
    <property type="entry name" value="Acetyl-CoA synthetase-like"/>
    <property type="match status" value="1"/>
</dbReference>
<dbReference type="PANTHER" id="PTHR45527:SF1">
    <property type="entry name" value="FATTY ACID SYNTHASE"/>
    <property type="match status" value="1"/>
</dbReference>
<dbReference type="GO" id="GO:0044550">
    <property type="term" value="P:secondary metabolite biosynthetic process"/>
    <property type="evidence" value="ECO:0007669"/>
    <property type="project" value="TreeGrafter"/>
</dbReference>
<evidence type="ECO:0000313" key="2">
    <source>
        <dbReference type="Proteomes" id="UP000887574"/>
    </source>
</evidence>
<dbReference type="PROSITE" id="PS00455">
    <property type="entry name" value="AMP_BINDING"/>
    <property type="match status" value="1"/>
</dbReference>
<dbReference type="Pfam" id="PF00501">
    <property type="entry name" value="AMP-binding"/>
    <property type="match status" value="1"/>
</dbReference>
<dbReference type="GO" id="GO:0005737">
    <property type="term" value="C:cytoplasm"/>
    <property type="evidence" value="ECO:0007669"/>
    <property type="project" value="TreeGrafter"/>
</dbReference>
<accession>A0A915DW46</accession>
<keyword evidence="2" id="KW-1185">Reference proteome</keyword>
<dbReference type="InterPro" id="IPR042099">
    <property type="entry name" value="ANL_N_sf"/>
</dbReference>
<protein>
    <submittedName>
        <fullName evidence="3">AMP-dependent synthetase/ligase domain-containing protein</fullName>
    </submittedName>
</protein>
<sequence>MLAILETGAAYCVLDVDAPLSRIYMVLQQLEIDVVVGTGELKEIRVIDVGKVDNDVEDSTFVTQYKNEDSDLAYVCFTSGSTGTPKGVCVEHGNVMAFLNGAIRDLGLNAGCMLAHSVKCTFDVSVFNIFGALVSGGCLVQMDQLMHIFEPINQNTKNFTHLFLTSAVFNSLGQADLNSYVPE</sequence>
<dbReference type="Proteomes" id="UP000887574">
    <property type="component" value="Unplaced"/>
</dbReference>
<dbReference type="Gene3D" id="3.40.50.12780">
    <property type="entry name" value="N-terminal domain of ligase-like"/>
    <property type="match status" value="1"/>
</dbReference>
<dbReference type="InterPro" id="IPR000873">
    <property type="entry name" value="AMP-dep_synth/lig_dom"/>
</dbReference>
<feature type="domain" description="AMP-dependent synthetase/ligase" evidence="1">
    <location>
        <begin position="1"/>
        <end position="174"/>
    </location>
</feature>
<dbReference type="GO" id="GO:0031177">
    <property type="term" value="F:phosphopantetheine binding"/>
    <property type="evidence" value="ECO:0007669"/>
    <property type="project" value="TreeGrafter"/>
</dbReference>
<dbReference type="AlphaFoldDB" id="A0A915DW46"/>
<evidence type="ECO:0000313" key="3">
    <source>
        <dbReference type="WBParaSite" id="jg23383"/>
    </source>
</evidence>
<organism evidence="2 3">
    <name type="scientific">Ditylenchus dipsaci</name>
    <dbReference type="NCBI Taxonomy" id="166011"/>
    <lineage>
        <taxon>Eukaryota</taxon>
        <taxon>Metazoa</taxon>
        <taxon>Ecdysozoa</taxon>
        <taxon>Nematoda</taxon>
        <taxon>Chromadorea</taxon>
        <taxon>Rhabditida</taxon>
        <taxon>Tylenchina</taxon>
        <taxon>Tylenchomorpha</taxon>
        <taxon>Sphaerularioidea</taxon>
        <taxon>Anguinidae</taxon>
        <taxon>Anguininae</taxon>
        <taxon>Ditylenchus</taxon>
    </lineage>
</organism>
<dbReference type="InterPro" id="IPR020845">
    <property type="entry name" value="AMP-binding_CS"/>
</dbReference>
<proteinExistence type="predicted"/>
<reference evidence="3" key="1">
    <citation type="submission" date="2022-11" db="UniProtKB">
        <authorList>
            <consortium name="WormBaseParasite"/>
        </authorList>
    </citation>
    <scope>IDENTIFICATION</scope>
</reference>
<dbReference type="PANTHER" id="PTHR45527">
    <property type="entry name" value="NONRIBOSOMAL PEPTIDE SYNTHETASE"/>
    <property type="match status" value="1"/>
</dbReference>
<dbReference type="GO" id="GO:0043041">
    <property type="term" value="P:amino acid activation for nonribosomal peptide biosynthetic process"/>
    <property type="evidence" value="ECO:0007669"/>
    <property type="project" value="TreeGrafter"/>
</dbReference>